<reference evidence="1 2" key="1">
    <citation type="submission" date="2019-02" db="EMBL/GenBank/DDBJ databases">
        <title>Deep-cultivation of Planctomycetes and their phenomic and genomic characterization uncovers novel biology.</title>
        <authorList>
            <person name="Wiegand S."/>
            <person name="Jogler M."/>
            <person name="Boedeker C."/>
            <person name="Pinto D."/>
            <person name="Vollmers J."/>
            <person name="Rivas-Marin E."/>
            <person name="Kohn T."/>
            <person name="Peeters S.H."/>
            <person name="Heuer A."/>
            <person name="Rast P."/>
            <person name="Oberbeckmann S."/>
            <person name="Bunk B."/>
            <person name="Jeske O."/>
            <person name="Meyerdierks A."/>
            <person name="Storesund J.E."/>
            <person name="Kallscheuer N."/>
            <person name="Luecker S."/>
            <person name="Lage O.M."/>
            <person name="Pohl T."/>
            <person name="Merkel B.J."/>
            <person name="Hornburger P."/>
            <person name="Mueller R.-W."/>
            <person name="Bruemmer F."/>
            <person name="Labrenz M."/>
            <person name="Spormann A.M."/>
            <person name="Op Den Camp H."/>
            <person name="Overmann J."/>
            <person name="Amann R."/>
            <person name="Jetten M.S.M."/>
            <person name="Mascher T."/>
            <person name="Medema M.H."/>
            <person name="Devos D.P."/>
            <person name="Kaster A.-K."/>
            <person name="Ovreas L."/>
            <person name="Rohde M."/>
            <person name="Galperin M.Y."/>
            <person name="Jogler C."/>
        </authorList>
    </citation>
    <scope>NUCLEOTIDE SEQUENCE [LARGE SCALE GENOMIC DNA]</scope>
    <source>
        <strain evidence="1 2">CA13</strain>
    </source>
</reference>
<dbReference type="AlphaFoldDB" id="A0A5C5ZAB3"/>
<evidence type="ECO:0000313" key="2">
    <source>
        <dbReference type="Proteomes" id="UP000315010"/>
    </source>
</evidence>
<gene>
    <name evidence="1" type="ORF">CA13_55810</name>
</gene>
<organism evidence="1 2">
    <name type="scientific">Novipirellula herctigrandis</name>
    <dbReference type="NCBI Taxonomy" id="2527986"/>
    <lineage>
        <taxon>Bacteria</taxon>
        <taxon>Pseudomonadati</taxon>
        <taxon>Planctomycetota</taxon>
        <taxon>Planctomycetia</taxon>
        <taxon>Pirellulales</taxon>
        <taxon>Pirellulaceae</taxon>
        <taxon>Novipirellula</taxon>
    </lineage>
</organism>
<comment type="caution">
    <text evidence="1">The sequence shown here is derived from an EMBL/GenBank/DDBJ whole genome shotgun (WGS) entry which is preliminary data.</text>
</comment>
<sequence>MDYSVALNAANIFTGGVIVDGTDNTTVLMIDQENRLEGRCDQEMNQPRHF</sequence>
<accession>A0A5C5ZAB3</accession>
<protein>
    <submittedName>
        <fullName evidence="1">Uncharacterized protein</fullName>
    </submittedName>
</protein>
<name>A0A5C5ZAB3_9BACT</name>
<dbReference type="Proteomes" id="UP000315010">
    <property type="component" value="Unassembled WGS sequence"/>
</dbReference>
<keyword evidence="2" id="KW-1185">Reference proteome</keyword>
<dbReference type="EMBL" id="SJPJ01000001">
    <property type="protein sequence ID" value="TWT84105.1"/>
    <property type="molecule type" value="Genomic_DNA"/>
</dbReference>
<evidence type="ECO:0000313" key="1">
    <source>
        <dbReference type="EMBL" id="TWT84105.1"/>
    </source>
</evidence>
<proteinExistence type="predicted"/>
<dbReference type="RefSeq" id="WP_419194832.1">
    <property type="nucleotide sequence ID" value="NZ_SJPJ01000001.1"/>
</dbReference>